<evidence type="ECO:0000256" key="1">
    <source>
        <dbReference type="ARBA" id="ARBA00010701"/>
    </source>
</evidence>
<evidence type="ECO:0000259" key="10">
    <source>
        <dbReference type="Pfam" id="PF00561"/>
    </source>
</evidence>
<feature type="active site" description="Nucleophile" evidence="8">
    <location>
        <position position="193"/>
    </location>
</feature>
<keyword evidence="3 7" id="KW-0378">Hydrolase</keyword>
<dbReference type="GO" id="GO:0016788">
    <property type="term" value="F:hydrolase activity, acting on ester bonds"/>
    <property type="evidence" value="ECO:0007669"/>
    <property type="project" value="InterPro"/>
</dbReference>
<dbReference type="STRING" id="7238.B4HWR9"/>
<gene>
    <name evidence="11" type="primary">Dsec\GM18549</name>
    <name evidence="11" type="ORF">Dsec_GM18549</name>
</gene>
<feature type="chain" id="PRO_5002806088" description="Lipase" evidence="9">
    <location>
        <begin position="27"/>
        <end position="426"/>
    </location>
</feature>
<dbReference type="OMA" id="AYKKFNH"/>
<accession>B4HWR9</accession>
<evidence type="ECO:0000256" key="6">
    <source>
        <dbReference type="ARBA" id="ARBA00023180"/>
    </source>
</evidence>
<evidence type="ECO:0000256" key="8">
    <source>
        <dbReference type="PIRSR" id="PIRSR000862-1"/>
    </source>
</evidence>
<evidence type="ECO:0000256" key="3">
    <source>
        <dbReference type="ARBA" id="ARBA00022801"/>
    </source>
</evidence>
<feature type="domain" description="AB hydrolase-1" evidence="10">
    <location>
        <begin position="99"/>
        <end position="241"/>
    </location>
</feature>
<dbReference type="SUPFAM" id="SSF53474">
    <property type="entry name" value="alpha/beta-Hydrolases"/>
    <property type="match status" value="1"/>
</dbReference>
<dbReference type="SMR" id="B4HWR9"/>
<dbReference type="HOGENOM" id="CLU_010974_0_3_1"/>
<dbReference type="InterPro" id="IPR000073">
    <property type="entry name" value="AB_hydrolase_1"/>
</dbReference>
<proteinExistence type="inferred from homology"/>
<sequence>MLRSCHLRYCYGILISIFIFCDTASGDLIRGGQKYFGGCQSDHGEGSKLSYIVQNIYFLIPTQPDLIKKYGYPAETHKIQAKDGFVLTAHRIPKPGGQPVLLVHGLLDSSVAYVILGPKKSLGFLLSDLGYDVWLLNTRGNRYSRKHKRYHRYQPQFWDFSFHELGMYDLPAAIDYVLARSKDFEQIHYVGHSQGTTSFFVMGSEKPAYMKKIKLMQALAPVVFWDYIDSPIILTFVKYLRPLVFIAKSFGIYEFPPENEVWRSLIQKICSFVFQNTCTYFLMEAMGVDYAQFNSSLLPLFTGHASSGSSVKSLEHFGQQIHSGGFFKYNYYSTWENRRNHGADTPPQYKLTNVDCKVALYYSKNDRLTSDKDVVRLRDILPNVVLDYLFPDPLYNHINFIWGNDVKTVLNDRVIELMRKVDNGEV</sequence>
<evidence type="ECO:0000256" key="2">
    <source>
        <dbReference type="ARBA" id="ARBA00022729"/>
    </source>
</evidence>
<reference evidence="11 12" key="1">
    <citation type="journal article" date="2007" name="Nature">
        <title>Evolution of genes and genomes on the Drosophila phylogeny.</title>
        <authorList>
            <consortium name="Drosophila 12 Genomes Consortium"/>
            <person name="Clark A.G."/>
            <person name="Eisen M.B."/>
            <person name="Smith D.R."/>
            <person name="Bergman C.M."/>
            <person name="Oliver B."/>
            <person name="Markow T.A."/>
            <person name="Kaufman T.C."/>
            <person name="Kellis M."/>
            <person name="Gelbart W."/>
            <person name="Iyer V.N."/>
            <person name="Pollard D.A."/>
            <person name="Sackton T.B."/>
            <person name="Larracuente A.M."/>
            <person name="Singh N.D."/>
            <person name="Abad J.P."/>
            <person name="Abt D.N."/>
            <person name="Adryan B."/>
            <person name="Aguade M."/>
            <person name="Akashi H."/>
            <person name="Anderson W.W."/>
            <person name="Aquadro C.F."/>
            <person name="Ardell D.H."/>
            <person name="Arguello R."/>
            <person name="Artieri C.G."/>
            <person name="Barbash D.A."/>
            <person name="Barker D."/>
            <person name="Barsanti P."/>
            <person name="Batterham P."/>
            <person name="Batzoglou S."/>
            <person name="Begun D."/>
            <person name="Bhutkar A."/>
            <person name="Blanco E."/>
            <person name="Bosak S.A."/>
            <person name="Bradley R.K."/>
            <person name="Brand A.D."/>
            <person name="Brent M.R."/>
            <person name="Brooks A.N."/>
            <person name="Brown R.H."/>
            <person name="Butlin R.K."/>
            <person name="Caggese C."/>
            <person name="Calvi B.R."/>
            <person name="Bernardo de Carvalho A."/>
            <person name="Caspi A."/>
            <person name="Castrezana S."/>
            <person name="Celniker S.E."/>
            <person name="Chang J.L."/>
            <person name="Chapple C."/>
            <person name="Chatterji S."/>
            <person name="Chinwalla A."/>
            <person name="Civetta A."/>
            <person name="Clifton S.W."/>
            <person name="Comeron J.M."/>
            <person name="Costello J.C."/>
            <person name="Coyne J.A."/>
            <person name="Daub J."/>
            <person name="David R.G."/>
            <person name="Delcher A.L."/>
            <person name="Delehaunty K."/>
            <person name="Do C.B."/>
            <person name="Ebling H."/>
            <person name="Edwards K."/>
            <person name="Eickbush T."/>
            <person name="Evans J.D."/>
            <person name="Filipski A."/>
            <person name="Findeiss S."/>
            <person name="Freyhult E."/>
            <person name="Fulton L."/>
            <person name="Fulton R."/>
            <person name="Garcia A.C."/>
            <person name="Gardiner A."/>
            <person name="Garfield D.A."/>
            <person name="Garvin B.E."/>
            <person name="Gibson G."/>
            <person name="Gilbert D."/>
            <person name="Gnerre S."/>
            <person name="Godfrey J."/>
            <person name="Good R."/>
            <person name="Gotea V."/>
            <person name="Gravely B."/>
            <person name="Greenberg A.J."/>
            <person name="Griffiths-Jones S."/>
            <person name="Gross S."/>
            <person name="Guigo R."/>
            <person name="Gustafson E.A."/>
            <person name="Haerty W."/>
            <person name="Hahn M.W."/>
            <person name="Halligan D.L."/>
            <person name="Halpern A.L."/>
            <person name="Halter G.M."/>
            <person name="Han M.V."/>
            <person name="Heger A."/>
            <person name="Hillier L."/>
            <person name="Hinrichs A.S."/>
            <person name="Holmes I."/>
            <person name="Hoskins R.A."/>
            <person name="Hubisz M.J."/>
            <person name="Hultmark D."/>
            <person name="Huntley M.A."/>
            <person name="Jaffe D.B."/>
            <person name="Jagadeeshan S."/>
            <person name="Jeck W.R."/>
            <person name="Johnson J."/>
            <person name="Jones C.D."/>
            <person name="Jordan W.C."/>
            <person name="Karpen G.H."/>
            <person name="Kataoka E."/>
            <person name="Keightley P.D."/>
            <person name="Kheradpour P."/>
            <person name="Kirkness E.F."/>
            <person name="Koerich L.B."/>
            <person name="Kristiansen K."/>
            <person name="Kudrna D."/>
            <person name="Kulathinal R.J."/>
            <person name="Kumar S."/>
            <person name="Kwok R."/>
            <person name="Lander E."/>
            <person name="Langley C.H."/>
            <person name="Lapoint R."/>
            <person name="Lazzaro B.P."/>
            <person name="Lee S.J."/>
            <person name="Levesque L."/>
            <person name="Li R."/>
            <person name="Lin C.F."/>
            <person name="Lin M.F."/>
            <person name="Lindblad-Toh K."/>
            <person name="Llopart A."/>
            <person name="Long M."/>
            <person name="Low L."/>
            <person name="Lozovsky E."/>
            <person name="Lu J."/>
            <person name="Luo M."/>
            <person name="Machado C.A."/>
            <person name="Makalowski W."/>
            <person name="Marzo M."/>
            <person name="Matsuda M."/>
            <person name="Matzkin L."/>
            <person name="McAllister B."/>
            <person name="McBride C.S."/>
            <person name="McKernan B."/>
            <person name="McKernan K."/>
            <person name="Mendez-Lago M."/>
            <person name="Minx P."/>
            <person name="Mollenhauer M.U."/>
            <person name="Montooth K."/>
            <person name="Mount S.M."/>
            <person name="Mu X."/>
            <person name="Myers E."/>
            <person name="Negre B."/>
            <person name="Newfeld S."/>
            <person name="Nielsen R."/>
            <person name="Noor M.A."/>
            <person name="O'Grady P."/>
            <person name="Pachter L."/>
            <person name="Papaceit M."/>
            <person name="Parisi M.J."/>
            <person name="Parisi M."/>
            <person name="Parts L."/>
            <person name="Pedersen J.S."/>
            <person name="Pesole G."/>
            <person name="Phillippy A.M."/>
            <person name="Ponting C.P."/>
            <person name="Pop M."/>
            <person name="Porcelli D."/>
            <person name="Powell J.R."/>
            <person name="Prohaska S."/>
            <person name="Pruitt K."/>
            <person name="Puig M."/>
            <person name="Quesneville H."/>
            <person name="Ram K.R."/>
            <person name="Rand D."/>
            <person name="Rasmussen M.D."/>
            <person name="Reed L.K."/>
            <person name="Reenan R."/>
            <person name="Reily A."/>
            <person name="Remington K.A."/>
            <person name="Rieger T.T."/>
            <person name="Ritchie M.G."/>
            <person name="Robin C."/>
            <person name="Rogers Y.H."/>
            <person name="Rohde C."/>
            <person name="Rozas J."/>
            <person name="Rubenfield M.J."/>
            <person name="Ruiz A."/>
            <person name="Russo S."/>
            <person name="Salzberg S.L."/>
            <person name="Sanchez-Gracia A."/>
            <person name="Saranga D.J."/>
            <person name="Sato H."/>
            <person name="Schaeffer S.W."/>
            <person name="Schatz M.C."/>
            <person name="Schlenke T."/>
            <person name="Schwartz R."/>
            <person name="Segarra C."/>
            <person name="Singh R.S."/>
            <person name="Sirot L."/>
            <person name="Sirota M."/>
            <person name="Sisneros N.B."/>
            <person name="Smith C.D."/>
            <person name="Smith T.F."/>
            <person name="Spieth J."/>
            <person name="Stage D.E."/>
            <person name="Stark A."/>
            <person name="Stephan W."/>
            <person name="Strausberg R.L."/>
            <person name="Strempel S."/>
            <person name="Sturgill D."/>
            <person name="Sutton G."/>
            <person name="Sutton G.G."/>
            <person name="Tao W."/>
            <person name="Teichmann S."/>
            <person name="Tobari Y.N."/>
            <person name="Tomimura Y."/>
            <person name="Tsolas J.M."/>
            <person name="Valente V.L."/>
            <person name="Venter E."/>
            <person name="Venter J.C."/>
            <person name="Vicario S."/>
            <person name="Vieira F.G."/>
            <person name="Vilella A.J."/>
            <person name="Villasante A."/>
            <person name="Walenz B."/>
            <person name="Wang J."/>
            <person name="Wasserman M."/>
            <person name="Watts T."/>
            <person name="Wilson D."/>
            <person name="Wilson R.K."/>
            <person name="Wing R.A."/>
            <person name="Wolfner M.F."/>
            <person name="Wong A."/>
            <person name="Wong G.K."/>
            <person name="Wu C.I."/>
            <person name="Wu G."/>
            <person name="Yamamoto D."/>
            <person name="Yang H.P."/>
            <person name="Yang S.P."/>
            <person name="Yorke J.A."/>
            <person name="Yoshida K."/>
            <person name="Zdobnov E."/>
            <person name="Zhang P."/>
            <person name="Zhang Y."/>
            <person name="Zimin A.V."/>
            <person name="Baldwin J."/>
            <person name="Abdouelleil A."/>
            <person name="Abdulkadir J."/>
            <person name="Abebe A."/>
            <person name="Abera B."/>
            <person name="Abreu J."/>
            <person name="Acer S.C."/>
            <person name="Aftuck L."/>
            <person name="Alexander A."/>
            <person name="An P."/>
            <person name="Anderson E."/>
            <person name="Anderson S."/>
            <person name="Arachi H."/>
            <person name="Azer M."/>
            <person name="Bachantsang P."/>
            <person name="Barry A."/>
            <person name="Bayul T."/>
            <person name="Berlin A."/>
            <person name="Bessette D."/>
            <person name="Bloom T."/>
            <person name="Blye J."/>
            <person name="Boguslavskiy L."/>
            <person name="Bonnet C."/>
            <person name="Boukhgalter B."/>
            <person name="Bourzgui I."/>
            <person name="Brown A."/>
            <person name="Cahill P."/>
            <person name="Channer S."/>
            <person name="Cheshatsang Y."/>
            <person name="Chuda L."/>
            <person name="Citroen M."/>
            <person name="Collymore A."/>
            <person name="Cooke P."/>
            <person name="Costello M."/>
            <person name="D'Aco K."/>
            <person name="Daza R."/>
            <person name="De Haan G."/>
            <person name="DeGray S."/>
            <person name="DeMaso C."/>
            <person name="Dhargay N."/>
            <person name="Dooley K."/>
            <person name="Dooley E."/>
            <person name="Doricent M."/>
            <person name="Dorje P."/>
            <person name="Dorjee K."/>
            <person name="Dupes A."/>
            <person name="Elong R."/>
            <person name="Falk J."/>
            <person name="Farina A."/>
            <person name="Faro S."/>
            <person name="Ferguson D."/>
            <person name="Fisher S."/>
            <person name="Foley C.D."/>
            <person name="Franke A."/>
            <person name="Friedrich D."/>
            <person name="Gadbois L."/>
            <person name="Gearin G."/>
            <person name="Gearin C.R."/>
            <person name="Giannoukos G."/>
            <person name="Goode T."/>
            <person name="Graham J."/>
            <person name="Grandbois E."/>
            <person name="Grewal S."/>
            <person name="Gyaltsen K."/>
            <person name="Hafez N."/>
            <person name="Hagos B."/>
            <person name="Hall J."/>
            <person name="Henson C."/>
            <person name="Hollinger A."/>
            <person name="Honan T."/>
            <person name="Huard M.D."/>
            <person name="Hughes L."/>
            <person name="Hurhula B."/>
            <person name="Husby M.E."/>
            <person name="Kamat A."/>
            <person name="Kanga B."/>
            <person name="Kashin S."/>
            <person name="Khazanovich D."/>
            <person name="Kisner P."/>
            <person name="Lance K."/>
            <person name="Lara M."/>
            <person name="Lee W."/>
            <person name="Lennon N."/>
            <person name="Letendre F."/>
            <person name="LeVine R."/>
            <person name="Lipovsky A."/>
            <person name="Liu X."/>
            <person name="Liu J."/>
            <person name="Liu S."/>
            <person name="Lokyitsang T."/>
            <person name="Lokyitsang Y."/>
            <person name="Lubonja R."/>
            <person name="Lui A."/>
            <person name="MacDonald P."/>
            <person name="Magnisalis V."/>
            <person name="Maru K."/>
            <person name="Matthews C."/>
            <person name="McCusker W."/>
            <person name="McDonough S."/>
            <person name="Mehta T."/>
            <person name="Meldrim J."/>
            <person name="Meneus L."/>
            <person name="Mihai O."/>
            <person name="Mihalev A."/>
            <person name="Mihova T."/>
            <person name="Mittelman R."/>
            <person name="Mlenga V."/>
            <person name="Montmayeur A."/>
            <person name="Mulrain L."/>
            <person name="Navidi A."/>
            <person name="Naylor J."/>
            <person name="Negash T."/>
            <person name="Nguyen T."/>
            <person name="Nguyen N."/>
            <person name="Nicol R."/>
            <person name="Norbu C."/>
            <person name="Norbu N."/>
            <person name="Novod N."/>
            <person name="O'Neill B."/>
            <person name="Osman S."/>
            <person name="Markiewicz E."/>
            <person name="Oyono O.L."/>
            <person name="Patti C."/>
            <person name="Phunkhang P."/>
            <person name="Pierre F."/>
            <person name="Priest M."/>
            <person name="Raghuraman S."/>
            <person name="Rege F."/>
            <person name="Reyes R."/>
            <person name="Rise C."/>
            <person name="Rogov P."/>
            <person name="Ross K."/>
            <person name="Ryan E."/>
            <person name="Settipalli S."/>
            <person name="Shea T."/>
            <person name="Sherpa N."/>
            <person name="Shi L."/>
            <person name="Shih D."/>
            <person name="Sparrow T."/>
            <person name="Spaulding J."/>
            <person name="Stalker J."/>
            <person name="Stange-Thomann N."/>
            <person name="Stavropoulos S."/>
            <person name="Stone C."/>
            <person name="Strader C."/>
            <person name="Tesfaye S."/>
            <person name="Thomson T."/>
            <person name="Thoulutsang Y."/>
            <person name="Thoulutsang D."/>
            <person name="Topham K."/>
            <person name="Topping I."/>
            <person name="Tsamla T."/>
            <person name="Vassiliev H."/>
            <person name="Vo A."/>
            <person name="Wangchuk T."/>
            <person name="Wangdi T."/>
            <person name="Weiand M."/>
            <person name="Wilkinson J."/>
            <person name="Wilson A."/>
            <person name="Yadav S."/>
            <person name="Young G."/>
            <person name="Yu Q."/>
            <person name="Zembek L."/>
            <person name="Zhong D."/>
            <person name="Zimmer A."/>
            <person name="Zwirko Z."/>
            <person name="Jaffe D.B."/>
            <person name="Alvarez P."/>
            <person name="Brockman W."/>
            <person name="Butler J."/>
            <person name="Chin C."/>
            <person name="Gnerre S."/>
            <person name="Grabherr M."/>
            <person name="Kleber M."/>
            <person name="Mauceli E."/>
            <person name="MacCallum I."/>
        </authorList>
    </citation>
    <scope>NUCLEOTIDE SEQUENCE [LARGE SCALE GENOMIC DNA]</scope>
    <source>
        <strain evidence="12">Rob3c / Tucson 14021-0248.25</strain>
    </source>
</reference>
<feature type="signal peptide" evidence="9">
    <location>
        <begin position="1"/>
        <end position="26"/>
    </location>
</feature>
<keyword evidence="2 9" id="KW-0732">Signal</keyword>
<dbReference type="InterPro" id="IPR029058">
    <property type="entry name" value="AB_hydrolase_fold"/>
</dbReference>
<comment type="similarity">
    <text evidence="1 7">Belongs to the AB hydrolase superfamily. Lipase family.</text>
</comment>
<dbReference type="Gene3D" id="3.40.50.1820">
    <property type="entry name" value="alpha/beta hydrolase"/>
    <property type="match status" value="1"/>
</dbReference>
<evidence type="ECO:0000256" key="5">
    <source>
        <dbReference type="ARBA" id="ARBA00023098"/>
    </source>
</evidence>
<evidence type="ECO:0000256" key="4">
    <source>
        <dbReference type="ARBA" id="ARBA00022963"/>
    </source>
</evidence>
<dbReference type="EMBL" id="CH480818">
    <property type="protein sequence ID" value="EDW52464.1"/>
    <property type="molecule type" value="Genomic_DNA"/>
</dbReference>
<dbReference type="Pfam" id="PF00561">
    <property type="entry name" value="Abhydrolase_1"/>
    <property type="match status" value="1"/>
</dbReference>
<dbReference type="GO" id="GO:0016042">
    <property type="term" value="P:lipid catabolic process"/>
    <property type="evidence" value="ECO:0007669"/>
    <property type="project" value="UniProtKB-KW"/>
</dbReference>
<dbReference type="Proteomes" id="UP000001292">
    <property type="component" value="Unassembled WGS sequence"/>
</dbReference>
<dbReference type="ESTHER" id="drose-b4hwr9">
    <property type="family name" value="Acidic_Lipase"/>
</dbReference>
<evidence type="ECO:0000256" key="7">
    <source>
        <dbReference type="PIRNR" id="PIRNR000862"/>
    </source>
</evidence>
<keyword evidence="6" id="KW-0325">Glycoprotein</keyword>
<evidence type="ECO:0000313" key="11">
    <source>
        <dbReference type="EMBL" id="EDW52464.1"/>
    </source>
</evidence>
<dbReference type="AlphaFoldDB" id="B4HWR9"/>
<dbReference type="InterPro" id="IPR025483">
    <property type="entry name" value="Lipase_euk"/>
</dbReference>
<feature type="active site" description="Charge relay system" evidence="8">
    <location>
        <position position="366"/>
    </location>
</feature>
<dbReference type="FunFam" id="3.40.50.1820:FF:000057">
    <property type="entry name" value="Lipase"/>
    <property type="match status" value="1"/>
</dbReference>
<evidence type="ECO:0000256" key="9">
    <source>
        <dbReference type="SAM" id="SignalP"/>
    </source>
</evidence>
<dbReference type="PANTHER" id="PTHR11005">
    <property type="entry name" value="LYSOSOMAL ACID LIPASE-RELATED"/>
    <property type="match status" value="1"/>
</dbReference>
<name>B4HWR9_DROSE</name>
<evidence type="ECO:0000313" key="12">
    <source>
        <dbReference type="Proteomes" id="UP000001292"/>
    </source>
</evidence>
<keyword evidence="4 7" id="KW-0442">Lipid degradation</keyword>
<feature type="active site" description="Charge relay system" evidence="8">
    <location>
        <position position="397"/>
    </location>
</feature>
<organism evidence="12">
    <name type="scientific">Drosophila sechellia</name>
    <name type="common">Fruit fly</name>
    <dbReference type="NCBI Taxonomy" id="7238"/>
    <lineage>
        <taxon>Eukaryota</taxon>
        <taxon>Metazoa</taxon>
        <taxon>Ecdysozoa</taxon>
        <taxon>Arthropoda</taxon>
        <taxon>Hexapoda</taxon>
        <taxon>Insecta</taxon>
        <taxon>Pterygota</taxon>
        <taxon>Neoptera</taxon>
        <taxon>Endopterygota</taxon>
        <taxon>Diptera</taxon>
        <taxon>Brachycera</taxon>
        <taxon>Muscomorpha</taxon>
        <taxon>Ephydroidea</taxon>
        <taxon>Drosophilidae</taxon>
        <taxon>Drosophila</taxon>
        <taxon>Sophophora</taxon>
    </lineage>
</organism>
<dbReference type="PIRSF" id="PIRSF000862">
    <property type="entry name" value="Steryl_ester_lip"/>
    <property type="match status" value="1"/>
</dbReference>
<keyword evidence="5" id="KW-0443">Lipid metabolism</keyword>
<dbReference type="PhylomeDB" id="B4HWR9"/>
<protein>
    <recommendedName>
        <fullName evidence="7">Lipase</fullName>
    </recommendedName>
</protein>
<keyword evidence="12" id="KW-1185">Reference proteome</keyword>